<dbReference type="EMBL" id="CADEAL010004359">
    <property type="protein sequence ID" value="CAB1457827.1"/>
    <property type="molecule type" value="Genomic_DNA"/>
</dbReference>
<evidence type="ECO:0000256" key="1">
    <source>
        <dbReference type="SAM" id="MobiDB-lite"/>
    </source>
</evidence>
<keyword evidence="3" id="KW-1185">Reference proteome</keyword>
<evidence type="ECO:0000313" key="3">
    <source>
        <dbReference type="Proteomes" id="UP001153269"/>
    </source>
</evidence>
<feature type="region of interest" description="Disordered" evidence="1">
    <location>
        <begin position="72"/>
        <end position="99"/>
    </location>
</feature>
<reference evidence="2" key="1">
    <citation type="submission" date="2020-03" db="EMBL/GenBank/DDBJ databases">
        <authorList>
            <person name="Weist P."/>
        </authorList>
    </citation>
    <scope>NUCLEOTIDE SEQUENCE</scope>
</reference>
<name>A0A9N7VZ37_PLEPL</name>
<accession>A0A9N7VZ37</accession>
<comment type="caution">
    <text evidence="2">The sequence shown here is derived from an EMBL/GenBank/DDBJ whole genome shotgun (WGS) entry which is preliminary data.</text>
</comment>
<organism evidence="2 3">
    <name type="scientific">Pleuronectes platessa</name>
    <name type="common">European plaice</name>
    <dbReference type="NCBI Taxonomy" id="8262"/>
    <lineage>
        <taxon>Eukaryota</taxon>
        <taxon>Metazoa</taxon>
        <taxon>Chordata</taxon>
        <taxon>Craniata</taxon>
        <taxon>Vertebrata</taxon>
        <taxon>Euteleostomi</taxon>
        <taxon>Actinopterygii</taxon>
        <taxon>Neopterygii</taxon>
        <taxon>Teleostei</taxon>
        <taxon>Neoteleostei</taxon>
        <taxon>Acanthomorphata</taxon>
        <taxon>Carangaria</taxon>
        <taxon>Pleuronectiformes</taxon>
        <taxon>Pleuronectoidei</taxon>
        <taxon>Pleuronectidae</taxon>
        <taxon>Pleuronectes</taxon>
    </lineage>
</organism>
<protein>
    <submittedName>
        <fullName evidence="2">Uncharacterized protein</fullName>
    </submittedName>
</protein>
<evidence type="ECO:0000313" key="2">
    <source>
        <dbReference type="EMBL" id="CAB1457827.1"/>
    </source>
</evidence>
<dbReference type="Proteomes" id="UP001153269">
    <property type="component" value="Unassembled WGS sequence"/>
</dbReference>
<dbReference type="AlphaFoldDB" id="A0A9N7VZ37"/>
<proteinExistence type="predicted"/>
<gene>
    <name evidence="2" type="ORF">PLEPLA_LOCUS45654</name>
</gene>
<sequence>MGQIESGLAWRKGVCSSRNACGIAVKHYKVEQARFECTHQDICPLISPHALRICKPAQCLRNKDALVRERTAGHGHSLPRNEPPHRADGVRRVTPPPTPPVASEIRGINGCCFKPHAVKVVYLFVTSDVTTHPFELRINNLG</sequence>
<feature type="compositionally biased region" description="Basic and acidic residues" evidence="1">
    <location>
        <begin position="82"/>
        <end position="91"/>
    </location>
</feature>